<sequence>MPNLLREAAALAEEEGVSEMIRFGEGNADRLPFEDGQFDHAFSVTVLEECDADLALSELRRVVRPGGRVGVIVRATELPHAWNLGLEGALRTKVDSRPPLVGPRGVADRSIYARMGAAGFERLSCFPMLATIDRADGPFFRYLQGNVVARLDTAERPVFEAARQAALEGGVLFTVCPHHCVVGRRPPI</sequence>
<name>A0A917L2X5_9PROT</name>
<dbReference type="AlphaFoldDB" id="A0A917L2X5"/>
<dbReference type="InterPro" id="IPR013216">
    <property type="entry name" value="Methyltransf_11"/>
</dbReference>
<reference evidence="2" key="2">
    <citation type="submission" date="2020-09" db="EMBL/GenBank/DDBJ databases">
        <authorList>
            <person name="Sun Q."/>
            <person name="Zhou Y."/>
        </authorList>
    </citation>
    <scope>NUCLEOTIDE SEQUENCE</scope>
    <source>
        <strain evidence="2">CGMCC 1.3617</strain>
    </source>
</reference>
<dbReference type="GO" id="GO:0008757">
    <property type="term" value="F:S-adenosylmethionine-dependent methyltransferase activity"/>
    <property type="evidence" value="ECO:0007669"/>
    <property type="project" value="InterPro"/>
</dbReference>
<accession>A0A917L2X5</accession>
<evidence type="ECO:0000259" key="1">
    <source>
        <dbReference type="Pfam" id="PF08241"/>
    </source>
</evidence>
<protein>
    <recommendedName>
        <fullName evidence="1">Methyltransferase type 11 domain-containing protein</fullName>
    </recommendedName>
</protein>
<comment type="caution">
    <text evidence="2">The sequence shown here is derived from an EMBL/GenBank/DDBJ whole genome shotgun (WGS) entry which is preliminary data.</text>
</comment>
<dbReference type="RefSeq" id="WP_188973385.1">
    <property type="nucleotide sequence ID" value="NZ_BMKW01000023.1"/>
</dbReference>
<dbReference type="InterPro" id="IPR029063">
    <property type="entry name" value="SAM-dependent_MTases_sf"/>
</dbReference>
<evidence type="ECO:0000313" key="3">
    <source>
        <dbReference type="Proteomes" id="UP000661507"/>
    </source>
</evidence>
<reference evidence="2" key="1">
    <citation type="journal article" date="2014" name="Int. J. Syst. Evol. Microbiol.">
        <title>Complete genome sequence of Corynebacterium casei LMG S-19264T (=DSM 44701T), isolated from a smear-ripened cheese.</title>
        <authorList>
            <consortium name="US DOE Joint Genome Institute (JGI-PGF)"/>
            <person name="Walter F."/>
            <person name="Albersmeier A."/>
            <person name="Kalinowski J."/>
            <person name="Ruckert C."/>
        </authorList>
    </citation>
    <scope>NUCLEOTIDE SEQUENCE</scope>
    <source>
        <strain evidence="2">CGMCC 1.3617</strain>
    </source>
</reference>
<evidence type="ECO:0000313" key="2">
    <source>
        <dbReference type="EMBL" id="GGJ42392.1"/>
    </source>
</evidence>
<proteinExistence type="predicted"/>
<feature type="domain" description="Methyltransferase type 11" evidence="1">
    <location>
        <begin position="3"/>
        <end position="69"/>
    </location>
</feature>
<dbReference type="Pfam" id="PF08241">
    <property type="entry name" value="Methyltransf_11"/>
    <property type="match status" value="1"/>
</dbReference>
<dbReference type="SUPFAM" id="SSF53335">
    <property type="entry name" value="S-adenosyl-L-methionine-dependent methyltransferases"/>
    <property type="match status" value="1"/>
</dbReference>
<dbReference type="Gene3D" id="3.40.50.150">
    <property type="entry name" value="Vaccinia Virus protein VP39"/>
    <property type="match status" value="1"/>
</dbReference>
<keyword evidence="3" id="KW-1185">Reference proteome</keyword>
<dbReference type="Proteomes" id="UP000661507">
    <property type="component" value="Unassembled WGS sequence"/>
</dbReference>
<gene>
    <name evidence="2" type="ORF">GCM10011320_57490</name>
</gene>
<organism evidence="2 3">
    <name type="scientific">Neoroseomonas lacus</name>
    <dbReference type="NCBI Taxonomy" id="287609"/>
    <lineage>
        <taxon>Bacteria</taxon>
        <taxon>Pseudomonadati</taxon>
        <taxon>Pseudomonadota</taxon>
        <taxon>Alphaproteobacteria</taxon>
        <taxon>Acetobacterales</taxon>
        <taxon>Acetobacteraceae</taxon>
        <taxon>Neoroseomonas</taxon>
    </lineage>
</organism>
<dbReference type="EMBL" id="BMKW01000023">
    <property type="protein sequence ID" value="GGJ42392.1"/>
    <property type="molecule type" value="Genomic_DNA"/>
</dbReference>